<dbReference type="InParanoid" id="A0A3P8USF8"/>
<evidence type="ECO:0000256" key="3">
    <source>
        <dbReference type="ARBA" id="ARBA00023175"/>
    </source>
</evidence>
<dbReference type="InterPro" id="IPR019347">
    <property type="entry name" value="Axonemal_dynein_light_chain"/>
</dbReference>
<proteinExistence type="inferred from homology"/>
<keyword evidence="3" id="KW-0505">Motor protein</keyword>
<evidence type="ECO:0000313" key="10">
    <source>
        <dbReference type="Proteomes" id="UP000265120"/>
    </source>
</evidence>
<evidence type="ECO:0000256" key="5">
    <source>
        <dbReference type="ARBA" id="ARBA00039799"/>
    </source>
</evidence>
<comment type="function">
    <text evidence="7">Involved in sperm flagellum assembly.</text>
</comment>
<evidence type="ECO:0000313" key="9">
    <source>
        <dbReference type="Ensembl" id="ENSCSEP00000005297.1"/>
    </source>
</evidence>
<reference evidence="9" key="3">
    <citation type="submission" date="2025-09" db="UniProtKB">
        <authorList>
            <consortium name="Ensembl"/>
        </authorList>
    </citation>
    <scope>IDENTIFICATION</scope>
</reference>
<protein>
    <recommendedName>
        <fullName evidence="5">Axonemal dynein light intermediate polypeptide 1</fullName>
    </recommendedName>
    <alternativeName>
        <fullName evidence="6">Inner dynein arm light chain, axonemal</fullName>
    </alternativeName>
</protein>
<accession>A0A3P8USF8</accession>
<dbReference type="PANTHER" id="PTHR13183">
    <property type="entry name" value="AXONEMAL INNER ARM DYNEIN LIGHT CHAIN 28"/>
    <property type="match status" value="1"/>
</dbReference>
<keyword evidence="2 8" id="KW-0175">Coiled coil</keyword>
<comment type="similarity">
    <text evidence="4">Belongs to the inner dynein arm light chain family.</text>
</comment>
<feature type="coiled-coil region" evidence="8">
    <location>
        <begin position="137"/>
        <end position="200"/>
    </location>
</feature>
<dbReference type="GO" id="GO:0097546">
    <property type="term" value="C:ciliary base"/>
    <property type="evidence" value="ECO:0007669"/>
    <property type="project" value="TreeGrafter"/>
</dbReference>
<dbReference type="STRING" id="244447.ENSCSEP00000005297"/>
<reference evidence="9" key="2">
    <citation type="submission" date="2025-08" db="UniProtKB">
        <authorList>
            <consortium name="Ensembl"/>
        </authorList>
    </citation>
    <scope>IDENTIFICATION</scope>
</reference>
<dbReference type="AlphaFoldDB" id="A0A3P8USF8"/>
<keyword evidence="10" id="KW-1185">Reference proteome</keyword>
<evidence type="ECO:0000256" key="1">
    <source>
        <dbReference type="ARBA" id="ARBA00023017"/>
    </source>
</evidence>
<dbReference type="Ensembl" id="ENSCSET00000005356.1">
    <property type="protein sequence ID" value="ENSCSEP00000005297.1"/>
    <property type="gene ID" value="ENSCSEG00000003419.1"/>
</dbReference>
<dbReference type="Pfam" id="PF10211">
    <property type="entry name" value="Ax_dynein_light"/>
    <property type="match status" value="1"/>
</dbReference>
<dbReference type="Proteomes" id="UP000265120">
    <property type="component" value="Chromosome 10"/>
</dbReference>
<evidence type="ECO:0000256" key="6">
    <source>
        <dbReference type="ARBA" id="ARBA00042417"/>
    </source>
</evidence>
<dbReference type="GO" id="GO:0005930">
    <property type="term" value="C:axoneme"/>
    <property type="evidence" value="ECO:0007669"/>
    <property type="project" value="TreeGrafter"/>
</dbReference>
<name>A0A3P8USF8_CYNSE</name>
<evidence type="ECO:0000256" key="2">
    <source>
        <dbReference type="ARBA" id="ARBA00023054"/>
    </source>
</evidence>
<dbReference type="OMA" id="FRENIWW"/>
<evidence type="ECO:0000256" key="7">
    <source>
        <dbReference type="ARBA" id="ARBA00043925"/>
    </source>
</evidence>
<dbReference type="PANTHER" id="PTHR13183:SF0">
    <property type="entry name" value="AXONEMAL DYNEIN LIGHT INTERMEDIATE POLYPEPTIDE 1"/>
    <property type="match status" value="1"/>
</dbReference>
<sequence length="216" mass="25168">PPRVKAEHPELVRENTEDILNTFLPPRTWFRENIWWVQPVSNAPGRTADVVNLRHLLETKLQIRRAHAVGICPIRRELYTQCFDEVIRQVIVMCAERGTLLACARDEIQMTIAAYKTLYQTSVAYGMRKALIAEKNKYAMEEQIPVLEKDIEDLKKELSDLTLKCETIQKTEKQNREEIKQQLEEKIEALQESNKELKVSFYSISVIKSSLCVYVF</sequence>
<dbReference type="GO" id="GO:0045504">
    <property type="term" value="F:dynein heavy chain binding"/>
    <property type="evidence" value="ECO:0007669"/>
    <property type="project" value="TreeGrafter"/>
</dbReference>
<dbReference type="GeneTree" id="ENSGT00390000003012"/>
<evidence type="ECO:0000256" key="4">
    <source>
        <dbReference type="ARBA" id="ARBA00038114"/>
    </source>
</evidence>
<evidence type="ECO:0000256" key="8">
    <source>
        <dbReference type="SAM" id="Coils"/>
    </source>
</evidence>
<keyword evidence="1" id="KW-0243">Dynein</keyword>
<dbReference type="GO" id="GO:0030286">
    <property type="term" value="C:dynein complex"/>
    <property type="evidence" value="ECO:0007669"/>
    <property type="project" value="UniProtKB-KW"/>
</dbReference>
<reference evidence="9 10" key="1">
    <citation type="journal article" date="2014" name="Nat. Genet.">
        <title>Whole-genome sequence of a flatfish provides insights into ZW sex chromosome evolution and adaptation to a benthic lifestyle.</title>
        <authorList>
            <person name="Chen S."/>
            <person name="Zhang G."/>
            <person name="Shao C."/>
            <person name="Huang Q."/>
            <person name="Liu G."/>
            <person name="Zhang P."/>
            <person name="Song W."/>
            <person name="An N."/>
            <person name="Chalopin D."/>
            <person name="Volff J.N."/>
            <person name="Hong Y."/>
            <person name="Li Q."/>
            <person name="Sha Z."/>
            <person name="Zhou H."/>
            <person name="Xie M."/>
            <person name="Yu Q."/>
            <person name="Liu Y."/>
            <person name="Xiang H."/>
            <person name="Wang N."/>
            <person name="Wu K."/>
            <person name="Yang C."/>
            <person name="Zhou Q."/>
            <person name="Liao X."/>
            <person name="Yang L."/>
            <person name="Hu Q."/>
            <person name="Zhang J."/>
            <person name="Meng L."/>
            <person name="Jin L."/>
            <person name="Tian Y."/>
            <person name="Lian J."/>
            <person name="Yang J."/>
            <person name="Miao G."/>
            <person name="Liu S."/>
            <person name="Liang Z."/>
            <person name="Yan F."/>
            <person name="Li Y."/>
            <person name="Sun B."/>
            <person name="Zhang H."/>
            <person name="Zhang J."/>
            <person name="Zhu Y."/>
            <person name="Du M."/>
            <person name="Zhao Y."/>
            <person name="Schartl M."/>
            <person name="Tang Q."/>
            <person name="Wang J."/>
        </authorList>
    </citation>
    <scope>NUCLEOTIDE SEQUENCE</scope>
</reference>
<organism evidence="9 10">
    <name type="scientific">Cynoglossus semilaevis</name>
    <name type="common">Tongue sole</name>
    <dbReference type="NCBI Taxonomy" id="244447"/>
    <lineage>
        <taxon>Eukaryota</taxon>
        <taxon>Metazoa</taxon>
        <taxon>Chordata</taxon>
        <taxon>Craniata</taxon>
        <taxon>Vertebrata</taxon>
        <taxon>Euteleostomi</taxon>
        <taxon>Actinopterygii</taxon>
        <taxon>Neopterygii</taxon>
        <taxon>Teleostei</taxon>
        <taxon>Neoteleostei</taxon>
        <taxon>Acanthomorphata</taxon>
        <taxon>Carangaria</taxon>
        <taxon>Pleuronectiformes</taxon>
        <taxon>Pleuronectoidei</taxon>
        <taxon>Cynoglossidae</taxon>
        <taxon>Cynoglossinae</taxon>
        <taxon>Cynoglossus</taxon>
    </lineage>
</organism>